<protein>
    <recommendedName>
        <fullName evidence="5">ThuA-like domain-containing protein</fullName>
    </recommendedName>
</protein>
<dbReference type="SUPFAM" id="SSF52317">
    <property type="entry name" value="Class I glutamine amidotransferase-like"/>
    <property type="match status" value="1"/>
</dbReference>
<dbReference type="EMBL" id="JBHTBS010000012">
    <property type="protein sequence ID" value="MFC7339071.1"/>
    <property type="molecule type" value="Genomic_DNA"/>
</dbReference>
<dbReference type="RefSeq" id="WP_379715195.1">
    <property type="nucleotide sequence ID" value="NZ_JBHTBS010000012.1"/>
</dbReference>
<proteinExistence type="predicted"/>
<sequence length="351" mass="38200">MKLMKPMTTLLVTLLGAAGVQASTSITYEGTEGPGKGKHVVFLASDHEYRTEETSPALARILAKHHGFKCTVVFGVDKEGYIEAGSSNVSGLAALDDADLFVIFARFLNPPAEEMAHLESYLERGGPVVGLRTSSHAFKIPADSPYAKYDYQSKVDGYEKGFGHQVLGNTWVGHYGKNHVQGTRTQIIEDQKDNVILSGVGDNAFCHAGAYVGEPGPDFTVLTKSQPLVSMEKDGDPDTSKPAMPSSWTRHYTSKDGKKHRVFHSTQGASEDILDEDYRRLIVNGMFWAAGLEESIKPDLDIAFVGPYTPNTFSFGGAARKVKPSDLAGWDSPIMPQGDEHKPAPPKKKKK</sequence>
<keyword evidence="4" id="KW-1185">Reference proteome</keyword>
<feature type="region of interest" description="Disordered" evidence="1">
    <location>
        <begin position="231"/>
        <end position="264"/>
    </location>
</feature>
<accession>A0ABW2LC39</accession>
<name>A0ABW2LC39_9BACT</name>
<evidence type="ECO:0000313" key="4">
    <source>
        <dbReference type="Proteomes" id="UP001596472"/>
    </source>
</evidence>
<dbReference type="InterPro" id="IPR029062">
    <property type="entry name" value="Class_I_gatase-like"/>
</dbReference>
<keyword evidence="2" id="KW-0732">Signal</keyword>
<evidence type="ECO:0000256" key="1">
    <source>
        <dbReference type="SAM" id="MobiDB-lite"/>
    </source>
</evidence>
<feature type="chain" id="PRO_5046439741" description="ThuA-like domain-containing protein" evidence="2">
    <location>
        <begin position="23"/>
        <end position="351"/>
    </location>
</feature>
<organism evidence="3 4">
    <name type="scientific">Haloferula chungangensis</name>
    <dbReference type="NCBI Taxonomy" id="1048331"/>
    <lineage>
        <taxon>Bacteria</taxon>
        <taxon>Pseudomonadati</taxon>
        <taxon>Verrucomicrobiota</taxon>
        <taxon>Verrucomicrobiia</taxon>
        <taxon>Verrucomicrobiales</taxon>
        <taxon>Verrucomicrobiaceae</taxon>
        <taxon>Haloferula</taxon>
    </lineage>
</organism>
<comment type="caution">
    <text evidence="3">The sequence shown here is derived from an EMBL/GenBank/DDBJ whole genome shotgun (WGS) entry which is preliminary data.</text>
</comment>
<gene>
    <name evidence="3" type="ORF">ACFQY0_17895</name>
</gene>
<feature type="region of interest" description="Disordered" evidence="1">
    <location>
        <begin position="326"/>
        <end position="351"/>
    </location>
</feature>
<evidence type="ECO:0000313" key="3">
    <source>
        <dbReference type="EMBL" id="MFC7339071.1"/>
    </source>
</evidence>
<evidence type="ECO:0008006" key="5">
    <source>
        <dbReference type="Google" id="ProtNLM"/>
    </source>
</evidence>
<dbReference type="Gene3D" id="3.40.50.880">
    <property type="match status" value="1"/>
</dbReference>
<reference evidence="4" key="1">
    <citation type="journal article" date="2019" name="Int. J. Syst. Evol. Microbiol.">
        <title>The Global Catalogue of Microorganisms (GCM) 10K type strain sequencing project: providing services to taxonomists for standard genome sequencing and annotation.</title>
        <authorList>
            <consortium name="The Broad Institute Genomics Platform"/>
            <consortium name="The Broad Institute Genome Sequencing Center for Infectious Disease"/>
            <person name="Wu L."/>
            <person name="Ma J."/>
        </authorList>
    </citation>
    <scope>NUCLEOTIDE SEQUENCE [LARGE SCALE GENOMIC DNA]</scope>
    <source>
        <strain evidence="4">CGMCC 4.1467</strain>
    </source>
</reference>
<dbReference type="Proteomes" id="UP001596472">
    <property type="component" value="Unassembled WGS sequence"/>
</dbReference>
<feature type="signal peptide" evidence="2">
    <location>
        <begin position="1"/>
        <end position="22"/>
    </location>
</feature>
<evidence type="ECO:0000256" key="2">
    <source>
        <dbReference type="SAM" id="SignalP"/>
    </source>
</evidence>